<evidence type="ECO:0000313" key="1">
    <source>
        <dbReference type="EMBL" id="TFK34057.1"/>
    </source>
</evidence>
<keyword evidence="2" id="KW-1185">Reference proteome</keyword>
<proteinExistence type="predicted"/>
<organism evidence="1 2">
    <name type="scientific">Crucibulum laeve</name>
    <dbReference type="NCBI Taxonomy" id="68775"/>
    <lineage>
        <taxon>Eukaryota</taxon>
        <taxon>Fungi</taxon>
        <taxon>Dikarya</taxon>
        <taxon>Basidiomycota</taxon>
        <taxon>Agaricomycotina</taxon>
        <taxon>Agaricomycetes</taxon>
        <taxon>Agaricomycetidae</taxon>
        <taxon>Agaricales</taxon>
        <taxon>Agaricineae</taxon>
        <taxon>Nidulariaceae</taxon>
        <taxon>Crucibulum</taxon>
    </lineage>
</organism>
<dbReference type="OrthoDB" id="310654at2759"/>
<reference evidence="1 2" key="1">
    <citation type="journal article" date="2019" name="Nat. Ecol. Evol.">
        <title>Megaphylogeny resolves global patterns of mushroom evolution.</title>
        <authorList>
            <person name="Varga T."/>
            <person name="Krizsan K."/>
            <person name="Foldi C."/>
            <person name="Dima B."/>
            <person name="Sanchez-Garcia M."/>
            <person name="Sanchez-Ramirez S."/>
            <person name="Szollosi G.J."/>
            <person name="Szarkandi J.G."/>
            <person name="Papp V."/>
            <person name="Albert L."/>
            <person name="Andreopoulos W."/>
            <person name="Angelini C."/>
            <person name="Antonin V."/>
            <person name="Barry K.W."/>
            <person name="Bougher N.L."/>
            <person name="Buchanan P."/>
            <person name="Buyck B."/>
            <person name="Bense V."/>
            <person name="Catcheside P."/>
            <person name="Chovatia M."/>
            <person name="Cooper J."/>
            <person name="Damon W."/>
            <person name="Desjardin D."/>
            <person name="Finy P."/>
            <person name="Geml J."/>
            <person name="Haridas S."/>
            <person name="Hughes K."/>
            <person name="Justo A."/>
            <person name="Karasinski D."/>
            <person name="Kautmanova I."/>
            <person name="Kiss B."/>
            <person name="Kocsube S."/>
            <person name="Kotiranta H."/>
            <person name="LaButti K.M."/>
            <person name="Lechner B.E."/>
            <person name="Liimatainen K."/>
            <person name="Lipzen A."/>
            <person name="Lukacs Z."/>
            <person name="Mihaltcheva S."/>
            <person name="Morgado L.N."/>
            <person name="Niskanen T."/>
            <person name="Noordeloos M.E."/>
            <person name="Ohm R.A."/>
            <person name="Ortiz-Santana B."/>
            <person name="Ovrebo C."/>
            <person name="Racz N."/>
            <person name="Riley R."/>
            <person name="Savchenko A."/>
            <person name="Shiryaev A."/>
            <person name="Soop K."/>
            <person name="Spirin V."/>
            <person name="Szebenyi C."/>
            <person name="Tomsovsky M."/>
            <person name="Tulloss R.E."/>
            <person name="Uehling J."/>
            <person name="Grigoriev I.V."/>
            <person name="Vagvolgyi C."/>
            <person name="Papp T."/>
            <person name="Martin F.M."/>
            <person name="Miettinen O."/>
            <person name="Hibbett D.S."/>
            <person name="Nagy L.G."/>
        </authorList>
    </citation>
    <scope>NUCLEOTIDE SEQUENCE [LARGE SCALE GENOMIC DNA]</scope>
    <source>
        <strain evidence="1 2">CBS 166.37</strain>
    </source>
</reference>
<protein>
    <submittedName>
        <fullName evidence="1">Uncharacterized protein</fullName>
    </submittedName>
</protein>
<evidence type="ECO:0000313" key="2">
    <source>
        <dbReference type="Proteomes" id="UP000308652"/>
    </source>
</evidence>
<gene>
    <name evidence="1" type="ORF">BDQ12DRAFT_738446</name>
</gene>
<name>A0A5C3LN92_9AGAR</name>
<dbReference type="Proteomes" id="UP000308652">
    <property type="component" value="Unassembled WGS sequence"/>
</dbReference>
<sequence>MALPSSTRAALVLKSTWANQTKILVMKSADLGYTCCQDFGSSVLGFGQEIKLPRHPPRLPSYPYDLHLPIHPLPASWGLTSGSHSPSTIHLTTSISADGQSKLKPAPKIITESLTAVYPPITRDYGSEISVGGQSQLEGQD</sequence>
<dbReference type="AlphaFoldDB" id="A0A5C3LN92"/>
<dbReference type="EMBL" id="ML213637">
    <property type="protein sequence ID" value="TFK34057.1"/>
    <property type="molecule type" value="Genomic_DNA"/>
</dbReference>
<accession>A0A5C3LN92</accession>